<dbReference type="GO" id="GO:0005524">
    <property type="term" value="F:ATP binding"/>
    <property type="evidence" value="ECO:0007669"/>
    <property type="project" value="UniProtKB-KW"/>
</dbReference>
<name>A0A926KNZ0_9BACL</name>
<gene>
    <name evidence="12" type="ORF">ICC18_05705</name>
</gene>
<keyword evidence="10" id="KW-1133">Transmembrane helix</keyword>
<dbReference type="InterPro" id="IPR005467">
    <property type="entry name" value="His_kinase_dom"/>
</dbReference>
<evidence type="ECO:0000256" key="3">
    <source>
        <dbReference type="ARBA" id="ARBA00012438"/>
    </source>
</evidence>
<proteinExistence type="predicted"/>
<evidence type="ECO:0000256" key="6">
    <source>
        <dbReference type="ARBA" id="ARBA00022741"/>
    </source>
</evidence>
<evidence type="ECO:0000256" key="4">
    <source>
        <dbReference type="ARBA" id="ARBA00022553"/>
    </source>
</evidence>
<keyword evidence="5" id="KW-0808">Transferase</keyword>
<protein>
    <recommendedName>
        <fullName evidence="3">histidine kinase</fullName>
        <ecNumber evidence="3">2.7.13.3</ecNumber>
    </recommendedName>
</protein>
<comment type="subcellular location">
    <subcellularLocation>
        <location evidence="2">Membrane</location>
    </subcellularLocation>
</comment>
<feature type="transmembrane region" description="Helical" evidence="10">
    <location>
        <begin position="184"/>
        <end position="202"/>
    </location>
</feature>
<evidence type="ECO:0000313" key="13">
    <source>
        <dbReference type="Proteomes" id="UP000650466"/>
    </source>
</evidence>
<dbReference type="SMART" id="SM00387">
    <property type="entry name" value="HATPase_c"/>
    <property type="match status" value="1"/>
</dbReference>
<dbReference type="Pfam" id="PF02518">
    <property type="entry name" value="HATPase_c"/>
    <property type="match status" value="1"/>
</dbReference>
<dbReference type="InterPro" id="IPR004358">
    <property type="entry name" value="Sig_transdc_His_kin-like_C"/>
</dbReference>
<organism evidence="12 13">
    <name type="scientific">Paenibacillus sedimenti</name>
    <dbReference type="NCBI Taxonomy" id="2770274"/>
    <lineage>
        <taxon>Bacteria</taxon>
        <taxon>Bacillati</taxon>
        <taxon>Bacillota</taxon>
        <taxon>Bacilli</taxon>
        <taxon>Bacillales</taxon>
        <taxon>Paenibacillaceae</taxon>
        <taxon>Paenibacillus</taxon>
    </lineage>
</organism>
<dbReference type="SUPFAM" id="SSF55874">
    <property type="entry name" value="ATPase domain of HSP90 chaperone/DNA topoisomerase II/histidine kinase"/>
    <property type="match status" value="1"/>
</dbReference>
<comment type="caution">
    <text evidence="12">The sequence shown here is derived from an EMBL/GenBank/DDBJ whole genome shotgun (WGS) entry which is preliminary data.</text>
</comment>
<dbReference type="PANTHER" id="PTHR45453">
    <property type="entry name" value="PHOSPHATE REGULON SENSOR PROTEIN PHOR"/>
    <property type="match status" value="1"/>
</dbReference>
<keyword evidence="13" id="KW-1185">Reference proteome</keyword>
<keyword evidence="8" id="KW-0067">ATP-binding</keyword>
<sequence>MGSVLLWNKWRSVDARWAGLTLFVGGIGNLSNIIDELMESGTIQADAEWARVIFLGYETCSLLYHYGLPYAYINFCLDYTKFFGNRMKRVISYGLAIPLLILLGTTPIYPMLQFNYLLLSLWAGCTLLPGSALLVYCYLKEVHPFVKKERLQLLFCLPIVIWVLFADYILFTNGEQLKWIYMDIIKWLFLITLFFLAAKYGIMGVKLRFKQQNLNHTLHTVSSATQMMNHCMKTEISIISMCVNNICNHPAAKNLDIQENVALIMKATDHLLAMMARLRDQSEDIKLNLQAHRISVLADKAIQVMTPYFSQQQITLSRNYSCDAVMLCDNVQVHEVLVNLFSNAVEAMKSGGKLYIEIYRLKGGVTLSVRDTGVGIPERHFGFIVSPFFTTKDRKTNFGLGLSYVYKVMQAHNGSMEILSKEGKGTAVLLHFPKRKLLDLDRKVSLFGREFANDKPAARR</sequence>
<dbReference type="GO" id="GO:0016036">
    <property type="term" value="P:cellular response to phosphate starvation"/>
    <property type="evidence" value="ECO:0007669"/>
    <property type="project" value="TreeGrafter"/>
</dbReference>
<evidence type="ECO:0000256" key="2">
    <source>
        <dbReference type="ARBA" id="ARBA00004370"/>
    </source>
</evidence>
<dbReference type="InterPro" id="IPR050351">
    <property type="entry name" value="BphY/WalK/GraS-like"/>
</dbReference>
<dbReference type="PROSITE" id="PS50109">
    <property type="entry name" value="HIS_KIN"/>
    <property type="match status" value="1"/>
</dbReference>
<feature type="transmembrane region" description="Helical" evidence="10">
    <location>
        <begin position="116"/>
        <end position="139"/>
    </location>
</feature>
<keyword evidence="10" id="KW-0472">Membrane</keyword>
<evidence type="ECO:0000259" key="11">
    <source>
        <dbReference type="PROSITE" id="PS50109"/>
    </source>
</evidence>
<keyword evidence="6" id="KW-0547">Nucleotide-binding</keyword>
<dbReference type="PRINTS" id="PR00344">
    <property type="entry name" value="BCTRLSENSOR"/>
</dbReference>
<evidence type="ECO:0000256" key="1">
    <source>
        <dbReference type="ARBA" id="ARBA00000085"/>
    </source>
</evidence>
<dbReference type="GO" id="GO:0000155">
    <property type="term" value="F:phosphorelay sensor kinase activity"/>
    <property type="evidence" value="ECO:0007669"/>
    <property type="project" value="TreeGrafter"/>
</dbReference>
<reference evidence="12" key="1">
    <citation type="submission" date="2020-09" db="EMBL/GenBank/DDBJ databases">
        <title>Draft Genome Sequence of Paenibacillus sp. WST5.</title>
        <authorList>
            <person name="Bao Z."/>
        </authorList>
    </citation>
    <scope>NUCLEOTIDE SEQUENCE</scope>
    <source>
        <strain evidence="12">WST5</strain>
    </source>
</reference>
<evidence type="ECO:0000256" key="9">
    <source>
        <dbReference type="ARBA" id="ARBA00023012"/>
    </source>
</evidence>
<keyword evidence="9" id="KW-0902">Two-component regulatory system</keyword>
<dbReference type="AlphaFoldDB" id="A0A926KNZ0"/>
<feature type="transmembrane region" description="Helical" evidence="10">
    <location>
        <begin position="90"/>
        <end position="110"/>
    </location>
</feature>
<keyword evidence="7 12" id="KW-0418">Kinase</keyword>
<evidence type="ECO:0000313" key="12">
    <source>
        <dbReference type="EMBL" id="MBD0379604.1"/>
    </source>
</evidence>
<dbReference type="InterPro" id="IPR003594">
    <property type="entry name" value="HATPase_dom"/>
</dbReference>
<evidence type="ECO:0000256" key="5">
    <source>
        <dbReference type="ARBA" id="ARBA00022679"/>
    </source>
</evidence>
<feature type="transmembrane region" description="Helical" evidence="10">
    <location>
        <begin position="151"/>
        <end position="172"/>
    </location>
</feature>
<dbReference type="PANTHER" id="PTHR45453:SF1">
    <property type="entry name" value="PHOSPHATE REGULON SENSOR PROTEIN PHOR"/>
    <property type="match status" value="1"/>
</dbReference>
<dbReference type="Gene3D" id="3.30.565.10">
    <property type="entry name" value="Histidine kinase-like ATPase, C-terminal domain"/>
    <property type="match status" value="1"/>
</dbReference>
<dbReference type="GO" id="GO:0005886">
    <property type="term" value="C:plasma membrane"/>
    <property type="evidence" value="ECO:0007669"/>
    <property type="project" value="TreeGrafter"/>
</dbReference>
<dbReference type="InterPro" id="IPR036890">
    <property type="entry name" value="HATPase_C_sf"/>
</dbReference>
<dbReference type="GO" id="GO:0004721">
    <property type="term" value="F:phosphoprotein phosphatase activity"/>
    <property type="evidence" value="ECO:0007669"/>
    <property type="project" value="TreeGrafter"/>
</dbReference>
<dbReference type="EC" id="2.7.13.3" evidence="3"/>
<evidence type="ECO:0000256" key="7">
    <source>
        <dbReference type="ARBA" id="ARBA00022777"/>
    </source>
</evidence>
<dbReference type="EMBL" id="JACVVD010000002">
    <property type="protein sequence ID" value="MBD0379604.1"/>
    <property type="molecule type" value="Genomic_DNA"/>
</dbReference>
<keyword evidence="4" id="KW-0597">Phosphoprotein</keyword>
<comment type="catalytic activity">
    <reaction evidence="1">
        <text>ATP + protein L-histidine = ADP + protein N-phospho-L-histidine.</text>
        <dbReference type="EC" id="2.7.13.3"/>
    </reaction>
</comment>
<feature type="domain" description="Histidine kinase" evidence="11">
    <location>
        <begin position="227"/>
        <end position="436"/>
    </location>
</feature>
<evidence type="ECO:0000256" key="8">
    <source>
        <dbReference type="ARBA" id="ARBA00022840"/>
    </source>
</evidence>
<accession>A0A926KNZ0</accession>
<evidence type="ECO:0000256" key="10">
    <source>
        <dbReference type="SAM" id="Phobius"/>
    </source>
</evidence>
<dbReference type="Proteomes" id="UP000650466">
    <property type="component" value="Unassembled WGS sequence"/>
</dbReference>
<keyword evidence="10" id="KW-0812">Transmembrane</keyword>